<comment type="similarity">
    <text evidence="1 6">Belongs to the aldehyde dehydrogenase family.</text>
</comment>
<dbReference type="PROSITE" id="PS00687">
    <property type="entry name" value="ALDEHYDE_DEHYDR_GLU"/>
    <property type="match status" value="1"/>
</dbReference>
<evidence type="ECO:0000256" key="5">
    <source>
        <dbReference type="PROSITE-ProRule" id="PRU10007"/>
    </source>
</evidence>
<evidence type="ECO:0000259" key="7">
    <source>
        <dbReference type="Pfam" id="PF00171"/>
    </source>
</evidence>
<dbReference type="PANTHER" id="PTHR11699">
    <property type="entry name" value="ALDEHYDE DEHYDROGENASE-RELATED"/>
    <property type="match status" value="1"/>
</dbReference>
<dbReference type="AlphaFoldDB" id="A0AAV1Z2X2"/>
<feature type="domain" description="Aldehyde dehydrogenase" evidence="7">
    <location>
        <begin position="2"/>
        <end position="324"/>
    </location>
</feature>
<accession>A0AAV1Z2X2</accession>
<dbReference type="PROSITE" id="PS00070">
    <property type="entry name" value="ALDEHYDE_DEHYDR_CYS"/>
    <property type="match status" value="1"/>
</dbReference>
<organism evidence="8 9">
    <name type="scientific">Larinioides sclopetarius</name>
    <dbReference type="NCBI Taxonomy" id="280406"/>
    <lineage>
        <taxon>Eukaryota</taxon>
        <taxon>Metazoa</taxon>
        <taxon>Ecdysozoa</taxon>
        <taxon>Arthropoda</taxon>
        <taxon>Chelicerata</taxon>
        <taxon>Arachnida</taxon>
        <taxon>Araneae</taxon>
        <taxon>Araneomorphae</taxon>
        <taxon>Entelegynae</taxon>
        <taxon>Araneoidea</taxon>
        <taxon>Araneidae</taxon>
        <taxon>Larinioides</taxon>
    </lineage>
</organism>
<name>A0AAV1Z2X2_9ARAC</name>
<feature type="active site" evidence="5">
    <location>
        <position position="95"/>
    </location>
</feature>
<evidence type="ECO:0000256" key="6">
    <source>
        <dbReference type="RuleBase" id="RU003345"/>
    </source>
</evidence>
<protein>
    <recommendedName>
        <fullName evidence="4">aldehyde dehydrogenase (NAD(+))</fullName>
        <ecNumber evidence="4">1.2.1.3</ecNumber>
    </recommendedName>
</protein>
<dbReference type="FunFam" id="3.40.309.10:FF:000001">
    <property type="entry name" value="Mitochondrial aldehyde dehydrogenase 2"/>
    <property type="match status" value="1"/>
</dbReference>
<dbReference type="EC" id="1.2.1.3" evidence="4"/>
<evidence type="ECO:0000256" key="2">
    <source>
        <dbReference type="ARBA" id="ARBA00023002"/>
    </source>
</evidence>
<keyword evidence="9" id="KW-1185">Reference proteome</keyword>
<proteinExistence type="inferred from homology"/>
<dbReference type="Gene3D" id="3.40.605.10">
    <property type="entry name" value="Aldehyde Dehydrogenase, Chain A, domain 1"/>
    <property type="match status" value="1"/>
</dbReference>
<gene>
    <name evidence="8" type="ORF">LARSCL_LOCUS2799</name>
</gene>
<evidence type="ECO:0000256" key="4">
    <source>
        <dbReference type="ARBA" id="ARBA00024226"/>
    </source>
</evidence>
<evidence type="ECO:0000256" key="3">
    <source>
        <dbReference type="ARBA" id="ARBA00023027"/>
    </source>
</evidence>
<comment type="caution">
    <text evidence="8">The sequence shown here is derived from an EMBL/GenBank/DDBJ whole genome shotgun (WGS) entry which is preliminary data.</text>
</comment>
<dbReference type="Gene3D" id="3.40.309.10">
    <property type="entry name" value="Aldehyde Dehydrogenase, Chain A, domain 2"/>
    <property type="match status" value="1"/>
</dbReference>
<dbReference type="FunFam" id="3.40.605.10:FF:000029">
    <property type="entry name" value="Aldehyde dehydrogenase, mitochondrial"/>
    <property type="match status" value="1"/>
</dbReference>
<keyword evidence="3" id="KW-0520">NAD</keyword>
<reference evidence="8 9" key="1">
    <citation type="submission" date="2024-04" db="EMBL/GenBank/DDBJ databases">
        <authorList>
            <person name="Rising A."/>
            <person name="Reimegard J."/>
            <person name="Sonavane S."/>
            <person name="Akerstrom W."/>
            <person name="Nylinder S."/>
            <person name="Hedman E."/>
            <person name="Kallberg Y."/>
        </authorList>
    </citation>
    <scope>NUCLEOTIDE SEQUENCE [LARGE SCALE GENOMIC DNA]</scope>
</reference>
<keyword evidence="2 6" id="KW-0560">Oxidoreductase</keyword>
<dbReference type="SUPFAM" id="SSF53720">
    <property type="entry name" value="ALDH-like"/>
    <property type="match status" value="1"/>
</dbReference>
<dbReference type="Proteomes" id="UP001497382">
    <property type="component" value="Unassembled WGS sequence"/>
</dbReference>
<dbReference type="InterPro" id="IPR029510">
    <property type="entry name" value="Ald_DH_CS_GLU"/>
</dbReference>
<dbReference type="InterPro" id="IPR016160">
    <property type="entry name" value="Ald_DH_CS_CYS"/>
</dbReference>
<dbReference type="GO" id="GO:0004029">
    <property type="term" value="F:aldehyde dehydrogenase (NAD+) activity"/>
    <property type="evidence" value="ECO:0007669"/>
    <property type="project" value="UniProtKB-EC"/>
</dbReference>
<sequence>MQAWKLAPALAAGNTIVLKPAEQTPLTALYVGELIKEAGFPPGVVNIVPGFGPTAGGALASHKGVDKIAFTGSTEVGQIVMEAAAKSNLKRVTLELGGKSPNIIFKDADCKYQKFLDNAIQSSHVGLFFNQGQCCCAGTRIFVEEDIYDKFVEKSVASAKNRKLGNPFDSKTDQGPQIDDTQMNKILDLIKSGKDQGAKMLCGGGRYGDKGYFVEPTVFADVQDNMRIANEEIFGPVMQILKFKTVDELLERANKTMYGLAASVFTKDIEKAMYFSSGLRAGTVWINCYDVFSAQAPFGGFKMSGIGRELGEYGLQAYSEIKTVTMKIPQKNS</sequence>
<evidence type="ECO:0000313" key="8">
    <source>
        <dbReference type="EMBL" id="CAL1265892.1"/>
    </source>
</evidence>
<dbReference type="InterPro" id="IPR016162">
    <property type="entry name" value="Ald_DH_N"/>
</dbReference>
<dbReference type="Pfam" id="PF00171">
    <property type="entry name" value="Aldedh"/>
    <property type="match status" value="1"/>
</dbReference>
<dbReference type="EMBL" id="CAXIEN010000020">
    <property type="protein sequence ID" value="CAL1265892.1"/>
    <property type="molecule type" value="Genomic_DNA"/>
</dbReference>
<dbReference type="InterPro" id="IPR015590">
    <property type="entry name" value="Aldehyde_DH_dom"/>
</dbReference>
<dbReference type="InterPro" id="IPR016161">
    <property type="entry name" value="Ald_DH/histidinol_DH"/>
</dbReference>
<evidence type="ECO:0000256" key="1">
    <source>
        <dbReference type="ARBA" id="ARBA00009986"/>
    </source>
</evidence>
<evidence type="ECO:0000313" key="9">
    <source>
        <dbReference type="Proteomes" id="UP001497382"/>
    </source>
</evidence>
<dbReference type="FunFam" id="3.40.605.10:FF:000026">
    <property type="entry name" value="Aldehyde dehydrogenase, putative"/>
    <property type="match status" value="1"/>
</dbReference>
<dbReference type="InterPro" id="IPR016163">
    <property type="entry name" value="Ald_DH_C"/>
</dbReference>